<evidence type="ECO:0000313" key="2">
    <source>
        <dbReference type="Proteomes" id="UP001204621"/>
    </source>
</evidence>
<dbReference type="Pfam" id="PF07963">
    <property type="entry name" value="N_methyl"/>
    <property type="match status" value="1"/>
</dbReference>
<gene>
    <name evidence="1" type="ORF">NX778_21620</name>
</gene>
<evidence type="ECO:0000313" key="1">
    <source>
        <dbReference type="EMBL" id="MCS0660678.1"/>
    </source>
</evidence>
<keyword evidence="2" id="KW-1185">Reference proteome</keyword>
<name>A0ABT2D346_9BURK</name>
<dbReference type="Pfam" id="PF16074">
    <property type="entry name" value="PilW"/>
    <property type="match status" value="1"/>
</dbReference>
<proteinExistence type="predicted"/>
<dbReference type="Proteomes" id="UP001204621">
    <property type="component" value="Unassembled WGS sequence"/>
</dbReference>
<dbReference type="InterPro" id="IPR012902">
    <property type="entry name" value="N_methyl_site"/>
</dbReference>
<comment type="caution">
    <text evidence="1">The sequence shown here is derived from an EMBL/GenBank/DDBJ whole genome shotgun (WGS) entry which is preliminary data.</text>
</comment>
<organism evidence="1 2">
    <name type="scientific">Massilia terrae</name>
    <dbReference type="NCBI Taxonomy" id="1811224"/>
    <lineage>
        <taxon>Bacteria</taxon>
        <taxon>Pseudomonadati</taxon>
        <taxon>Pseudomonadota</taxon>
        <taxon>Betaproteobacteria</taxon>
        <taxon>Burkholderiales</taxon>
        <taxon>Oxalobacteraceae</taxon>
        <taxon>Telluria group</taxon>
        <taxon>Massilia</taxon>
    </lineage>
</organism>
<dbReference type="EMBL" id="JANUGU010000009">
    <property type="protein sequence ID" value="MCS0660678.1"/>
    <property type="molecule type" value="Genomic_DNA"/>
</dbReference>
<sequence>MIAPRMSGMTLVELMIAMTLGLLILAGVARLFATANTGFFAQSDTAQADEAGRFALDVIGSALRQSAWVDWSAGSARDESPPRLAGLDANSISKAGEGISNPLAFSVNGSDVLSVRFAGAGKPPNGDGSMLSCGGSGVAGAGEGWSIFYVARGSDGTGELRCKYKASGGWSTEALIGGVDAFQVLYGVDTDEPRDGVPNRYVNATAIGALDDALDLEERNRRSYWKRVVSVQLALLLRGAKTGAGGGTLTYELFGPGYAAAGGSDPGASLQLEGHRDRRLFAATLALRGGAR</sequence>
<accession>A0ABT2D346</accession>
<dbReference type="PROSITE" id="PS00409">
    <property type="entry name" value="PROKAR_NTER_METHYL"/>
    <property type="match status" value="1"/>
</dbReference>
<protein>
    <submittedName>
        <fullName evidence="1">PilW family protein</fullName>
    </submittedName>
</protein>
<reference evidence="1 2" key="1">
    <citation type="submission" date="2022-08" db="EMBL/GenBank/DDBJ databases">
        <title>Reclassification of Massilia species as members of the genera Telluria, Duganella, Pseudoduganella, Mokoshia gen. nov. and Zemynaea gen. nov. using orthogonal and non-orthogonal genome-based approaches.</title>
        <authorList>
            <person name="Bowman J.P."/>
        </authorList>
    </citation>
    <scope>NUCLEOTIDE SEQUENCE [LARGE SCALE GENOMIC DNA]</scope>
    <source>
        <strain evidence="1 2">JCM 31606</strain>
    </source>
</reference>
<dbReference type="RefSeq" id="WP_258813871.1">
    <property type="nucleotide sequence ID" value="NZ_JANUGU010000009.1"/>
</dbReference>
<dbReference type="InterPro" id="IPR032092">
    <property type="entry name" value="PilW"/>
</dbReference>